<dbReference type="Gene3D" id="1.20.1070.10">
    <property type="entry name" value="Rhodopsin 7-helix transmembrane proteins"/>
    <property type="match status" value="1"/>
</dbReference>
<keyword evidence="7" id="KW-0325">Glycoprotein</keyword>
<accession>A0ABD1IUN9</accession>
<keyword evidence="8" id="KW-0807">Transducer</keyword>
<evidence type="ECO:0000256" key="7">
    <source>
        <dbReference type="ARBA" id="ARBA00023180"/>
    </source>
</evidence>
<evidence type="ECO:0000256" key="5">
    <source>
        <dbReference type="ARBA" id="ARBA00023136"/>
    </source>
</evidence>
<keyword evidence="5 9" id="KW-0472">Membrane</keyword>
<evidence type="ECO:0000313" key="11">
    <source>
        <dbReference type="EMBL" id="KAL2078671.1"/>
    </source>
</evidence>
<evidence type="ECO:0000313" key="12">
    <source>
        <dbReference type="Proteomes" id="UP001591681"/>
    </source>
</evidence>
<evidence type="ECO:0000256" key="9">
    <source>
        <dbReference type="SAM" id="Phobius"/>
    </source>
</evidence>
<evidence type="ECO:0000256" key="6">
    <source>
        <dbReference type="ARBA" id="ARBA00023170"/>
    </source>
</evidence>
<feature type="domain" description="G-protein coupled receptors family 1 profile" evidence="10">
    <location>
        <begin position="47"/>
        <end position="271"/>
    </location>
</feature>
<dbReference type="SUPFAM" id="SSF81321">
    <property type="entry name" value="Family A G protein-coupled receptor-like"/>
    <property type="match status" value="1"/>
</dbReference>
<comment type="subcellular location">
    <subcellularLocation>
        <location evidence="1">Membrane</location>
        <topology evidence="1">Multi-pass membrane protein</topology>
    </subcellularLocation>
</comment>
<keyword evidence="2 9" id="KW-0812">Transmembrane</keyword>
<dbReference type="Proteomes" id="UP001591681">
    <property type="component" value="Unassembled WGS sequence"/>
</dbReference>
<dbReference type="PANTHER" id="PTHR24232">
    <property type="entry name" value="G-PROTEIN COUPLED RECEPTOR"/>
    <property type="match status" value="1"/>
</dbReference>
<protein>
    <recommendedName>
        <fullName evidence="10">G-protein coupled receptors family 1 profile domain-containing protein</fullName>
    </recommendedName>
</protein>
<feature type="transmembrane region" description="Helical" evidence="9">
    <location>
        <begin position="171"/>
        <end position="192"/>
    </location>
</feature>
<evidence type="ECO:0000256" key="1">
    <source>
        <dbReference type="ARBA" id="ARBA00004141"/>
    </source>
</evidence>
<evidence type="ECO:0000256" key="8">
    <source>
        <dbReference type="ARBA" id="ARBA00023224"/>
    </source>
</evidence>
<feature type="transmembrane region" description="Helical" evidence="9">
    <location>
        <begin position="254"/>
        <end position="273"/>
    </location>
</feature>
<dbReference type="GO" id="GO:0004930">
    <property type="term" value="F:G protein-coupled receptor activity"/>
    <property type="evidence" value="ECO:0007669"/>
    <property type="project" value="UniProtKB-KW"/>
</dbReference>
<feature type="transmembrane region" description="Helical" evidence="9">
    <location>
        <begin position="145"/>
        <end position="165"/>
    </location>
</feature>
<evidence type="ECO:0000256" key="4">
    <source>
        <dbReference type="ARBA" id="ARBA00023040"/>
    </source>
</evidence>
<sequence>MTTTQSLATAVSYNDTKSPDCFSPSLLVGPLLWGVFSVPCACVGVPAGVWLLCVLVQRQRSGLANDVYTLHVTVMDVIFNSTVLPGTLIYFLCGNSTLLPFTVFFYSLNLCGRPLVMVCICVDCYLAVLHPITYMKTRQHRYKQVLCAAIWVLTICFGVLSVHKIGLIVRMLYLIPNTLVAVVTVFCDLAILRALRKPDPSGRGSIHPQKQRAVLAVTNSFVVTVLFYLPLLVVEGLAPLMPLSQLEVQCLVHVPASIGPLLGSAIMPLLHLVHLKSWCTLCGHGGGQC</sequence>
<dbReference type="InterPro" id="IPR000276">
    <property type="entry name" value="GPCR_Rhodpsn"/>
</dbReference>
<reference evidence="11 12" key="1">
    <citation type="submission" date="2024-09" db="EMBL/GenBank/DDBJ databases">
        <title>A chromosome-level genome assembly of Gray's grenadier anchovy, Coilia grayii.</title>
        <authorList>
            <person name="Fu Z."/>
        </authorList>
    </citation>
    <scope>NUCLEOTIDE SEQUENCE [LARGE SCALE GENOMIC DNA]</scope>
    <source>
        <strain evidence="11">G4</strain>
        <tissue evidence="11">Muscle</tissue>
    </source>
</reference>
<dbReference type="EMBL" id="JBHFQA010000023">
    <property type="protein sequence ID" value="KAL2078671.1"/>
    <property type="molecule type" value="Genomic_DNA"/>
</dbReference>
<dbReference type="PANTHER" id="PTHR24232:SF107">
    <property type="entry name" value="HYDROXYCARBOXYLIC ACID RECEPTOR 2-LIKE"/>
    <property type="match status" value="1"/>
</dbReference>
<evidence type="ECO:0000256" key="3">
    <source>
        <dbReference type="ARBA" id="ARBA00022989"/>
    </source>
</evidence>
<keyword evidence="4" id="KW-0297">G-protein coupled receptor</keyword>
<dbReference type="GO" id="GO:0016020">
    <property type="term" value="C:membrane"/>
    <property type="evidence" value="ECO:0007669"/>
    <property type="project" value="UniProtKB-SubCell"/>
</dbReference>
<gene>
    <name evidence="11" type="ORF">ACEWY4_026356</name>
</gene>
<feature type="transmembrane region" description="Helical" evidence="9">
    <location>
        <begin position="112"/>
        <end position="133"/>
    </location>
</feature>
<feature type="transmembrane region" description="Helical" evidence="9">
    <location>
        <begin position="213"/>
        <end position="234"/>
    </location>
</feature>
<keyword evidence="6" id="KW-0675">Receptor</keyword>
<evidence type="ECO:0000256" key="2">
    <source>
        <dbReference type="ARBA" id="ARBA00022692"/>
    </source>
</evidence>
<name>A0ABD1IUN9_9TELE</name>
<dbReference type="AlphaFoldDB" id="A0ABD1IUN9"/>
<evidence type="ECO:0000259" key="10">
    <source>
        <dbReference type="PROSITE" id="PS50262"/>
    </source>
</evidence>
<dbReference type="InterPro" id="IPR017452">
    <property type="entry name" value="GPCR_Rhodpsn_7TM"/>
</dbReference>
<dbReference type="Pfam" id="PF00001">
    <property type="entry name" value="7tm_1"/>
    <property type="match status" value="1"/>
</dbReference>
<feature type="transmembrane region" description="Helical" evidence="9">
    <location>
        <begin position="68"/>
        <end position="92"/>
    </location>
</feature>
<keyword evidence="12" id="KW-1185">Reference proteome</keyword>
<keyword evidence="3 9" id="KW-1133">Transmembrane helix</keyword>
<feature type="transmembrane region" description="Helical" evidence="9">
    <location>
        <begin position="32"/>
        <end position="56"/>
    </location>
</feature>
<organism evidence="11 12">
    <name type="scientific">Coilia grayii</name>
    <name type="common">Gray's grenadier anchovy</name>
    <dbReference type="NCBI Taxonomy" id="363190"/>
    <lineage>
        <taxon>Eukaryota</taxon>
        <taxon>Metazoa</taxon>
        <taxon>Chordata</taxon>
        <taxon>Craniata</taxon>
        <taxon>Vertebrata</taxon>
        <taxon>Euteleostomi</taxon>
        <taxon>Actinopterygii</taxon>
        <taxon>Neopterygii</taxon>
        <taxon>Teleostei</taxon>
        <taxon>Clupei</taxon>
        <taxon>Clupeiformes</taxon>
        <taxon>Clupeoidei</taxon>
        <taxon>Engraulidae</taxon>
        <taxon>Coilinae</taxon>
        <taxon>Coilia</taxon>
    </lineage>
</organism>
<dbReference type="PROSITE" id="PS50262">
    <property type="entry name" value="G_PROTEIN_RECEP_F1_2"/>
    <property type="match status" value="1"/>
</dbReference>
<proteinExistence type="predicted"/>
<comment type="caution">
    <text evidence="11">The sequence shown here is derived from an EMBL/GenBank/DDBJ whole genome shotgun (WGS) entry which is preliminary data.</text>
</comment>